<evidence type="ECO:0000313" key="2">
    <source>
        <dbReference type="Proteomes" id="UP000295729"/>
    </source>
</evidence>
<dbReference type="RefSeq" id="WP_244937042.1">
    <property type="nucleotide sequence ID" value="NZ_SNZA01000006.1"/>
</dbReference>
<protein>
    <recommendedName>
        <fullName evidence="3">Lipoprotein</fullName>
    </recommendedName>
</protein>
<name>A0A4R6WYL1_9GAMM</name>
<dbReference type="Pfam" id="PF05643">
    <property type="entry name" value="GNA1162-like"/>
    <property type="match status" value="1"/>
</dbReference>
<evidence type="ECO:0000313" key="1">
    <source>
        <dbReference type="EMBL" id="TDR06341.1"/>
    </source>
</evidence>
<keyword evidence="2" id="KW-1185">Reference proteome</keyword>
<evidence type="ECO:0008006" key="3">
    <source>
        <dbReference type="Google" id="ProtNLM"/>
    </source>
</evidence>
<dbReference type="Proteomes" id="UP000295729">
    <property type="component" value="Unassembled WGS sequence"/>
</dbReference>
<dbReference type="Gene3D" id="3.40.50.10610">
    <property type="entry name" value="ABC-type transport auxiliary lipoprotein component"/>
    <property type="match status" value="1"/>
</dbReference>
<reference evidence="1 2" key="1">
    <citation type="submission" date="2019-03" db="EMBL/GenBank/DDBJ databases">
        <title>Genomic Encyclopedia of Type Strains, Phase IV (KMG-IV): sequencing the most valuable type-strain genomes for metagenomic binning, comparative biology and taxonomic classification.</title>
        <authorList>
            <person name="Goeker M."/>
        </authorList>
    </citation>
    <scope>NUCLEOTIDE SEQUENCE [LARGE SCALE GENOMIC DNA]</scope>
    <source>
        <strain evidence="1 2">DSM 5604</strain>
    </source>
</reference>
<comment type="caution">
    <text evidence="1">The sequence shown here is derived from an EMBL/GenBank/DDBJ whole genome shotgun (WGS) entry which is preliminary data.</text>
</comment>
<proteinExistence type="predicted"/>
<dbReference type="AlphaFoldDB" id="A0A4R6WYL1"/>
<sequence>MMLWRKSLWLIGSLLSLFLVGCATTPSSYNYDALLAAKPRSILVIPPKNSSLEVNAPYVFLSTISKPLGEKGYYVFPVAVIETFLKENGLPTPEEMNLVPMDKLYEHIGADAVLYTEINDWGQKYNILSSDTVVDVSMRLVDSKTGVLLWDAHASAIQRSDSGGGGLLGNVINAVATQIINSMNDQTPELSRTANHIAINRLNYGLLDGPYAPPKE</sequence>
<dbReference type="InterPro" id="IPR008517">
    <property type="entry name" value="GNA1162-like"/>
</dbReference>
<accession>A0A4R6WYL1</accession>
<gene>
    <name evidence="1" type="ORF">C8D85_3273</name>
</gene>
<dbReference type="EMBL" id="SNZA01000006">
    <property type="protein sequence ID" value="TDR06341.1"/>
    <property type="molecule type" value="Genomic_DNA"/>
</dbReference>
<organism evidence="1 2">
    <name type="scientific">Marinomonas communis</name>
    <dbReference type="NCBI Taxonomy" id="28254"/>
    <lineage>
        <taxon>Bacteria</taxon>
        <taxon>Pseudomonadati</taxon>
        <taxon>Pseudomonadota</taxon>
        <taxon>Gammaproteobacteria</taxon>
        <taxon>Oceanospirillales</taxon>
        <taxon>Oceanospirillaceae</taxon>
        <taxon>Marinomonas</taxon>
    </lineage>
</organism>
<dbReference type="PROSITE" id="PS51257">
    <property type="entry name" value="PROKAR_LIPOPROTEIN"/>
    <property type="match status" value="1"/>
</dbReference>